<dbReference type="Pfam" id="PF19922">
    <property type="entry name" value="bpX6"/>
    <property type="match status" value="1"/>
</dbReference>
<keyword evidence="1" id="KW-1133">Transmembrane helix</keyword>
<organism evidence="3 4">
    <name type="scientific">Frischella japonica</name>
    <dbReference type="NCBI Taxonomy" id="2741544"/>
    <lineage>
        <taxon>Bacteria</taxon>
        <taxon>Pseudomonadati</taxon>
        <taxon>Pseudomonadota</taxon>
        <taxon>Gammaproteobacteria</taxon>
        <taxon>Orbales</taxon>
        <taxon>Orbaceae</taxon>
        <taxon>Frischella</taxon>
    </lineage>
</organism>
<feature type="transmembrane region" description="Helical" evidence="1">
    <location>
        <begin position="243"/>
        <end position="260"/>
    </location>
</feature>
<accession>A0ABR7QZC7</accession>
<evidence type="ECO:0000259" key="2">
    <source>
        <dbReference type="Pfam" id="PF19922"/>
    </source>
</evidence>
<protein>
    <recommendedName>
        <fullName evidence="2">MoxR-vWA-beta-propeller ternary system domain-containing protein</fullName>
    </recommendedName>
</protein>
<dbReference type="EMBL" id="JABURY010000018">
    <property type="protein sequence ID" value="MBC9131401.1"/>
    <property type="molecule type" value="Genomic_DNA"/>
</dbReference>
<keyword evidence="4" id="KW-1185">Reference proteome</keyword>
<dbReference type="Proteomes" id="UP000651208">
    <property type="component" value="Unassembled WGS sequence"/>
</dbReference>
<evidence type="ECO:0000313" key="3">
    <source>
        <dbReference type="EMBL" id="MBC9131401.1"/>
    </source>
</evidence>
<comment type="caution">
    <text evidence="3">The sequence shown here is derived from an EMBL/GenBank/DDBJ whole genome shotgun (WGS) entry which is preliminary data.</text>
</comment>
<evidence type="ECO:0000313" key="4">
    <source>
        <dbReference type="Proteomes" id="UP000651208"/>
    </source>
</evidence>
<dbReference type="RefSeq" id="WP_187755846.1">
    <property type="nucleotide sequence ID" value="NZ_JABURY010000018.1"/>
</dbReference>
<proteinExistence type="predicted"/>
<gene>
    <name evidence="3" type="ORF">FcAc13_08775</name>
</gene>
<name>A0ABR7QZC7_9GAMM</name>
<keyword evidence="1" id="KW-0812">Transmembrane</keyword>
<dbReference type="InterPro" id="IPR045547">
    <property type="entry name" value="bpX6"/>
</dbReference>
<reference evidence="3 4" key="1">
    <citation type="submission" date="2020-06" db="EMBL/GenBank/DDBJ databases">
        <title>Frischella cerana isolated from Apis cerana gut homogenate.</title>
        <authorList>
            <person name="Wolter L.A."/>
            <person name="Suenami S."/>
            <person name="Miyazaki R."/>
        </authorList>
    </citation>
    <scope>NUCLEOTIDE SEQUENCE [LARGE SCALE GENOMIC DNA]</scope>
    <source>
        <strain evidence="3 4">Ac13</strain>
    </source>
</reference>
<feature type="domain" description="MoxR-vWA-beta-propeller ternary system" evidence="2">
    <location>
        <begin position="10"/>
        <end position="174"/>
    </location>
</feature>
<evidence type="ECO:0000256" key="1">
    <source>
        <dbReference type="SAM" id="Phobius"/>
    </source>
</evidence>
<keyword evidence="1" id="KW-0472">Membrane</keyword>
<sequence>MENIVDFIPNPTLKGDQYIAGIWFPTQWFDSIQRRRLLIKHWFLGCTIYQFEHGDLLRFPTLRSCDCDNLEGWPLILENGILCSTQLPKKLFAKVADYHLILIIGNQMAMYHYDEAVIIDPAQWVDLAEYQLCTTETYAVNVVYDDVPDFMEQSKPLEQIFAGKMPLSSPLMQQYIEQLQKNAKQKQSNQQTNTPPHFQAAKKFRLIWIAYAFFVFLIFSHLFNLDLSSLYYGSFIDFNGSGFTYLIMCVIGLVTMKVIRKIIKFTNMVKQGEFDNVIEAKTFSYKIKNNDLPPNNNHSINSTIPARQRPKIINPSNWRKYLTVFALITKLSQLIAFRQGKYLETMLKKFEQGDLQDALRYAIPINDNACSTGQSFGVPKPRSKLSLSESIYGEASSIYLPPELIEHLNVLYRQSFDKLAKKNKIEDAVFVLVELLNNLNEALEFLVQHKRYAQAMELAITRDAEPELIVKLCCLANDWNQAIMIARRDNVFANTILLLEQEQPAIANKLRVEWAKTLADKAEWLAAIDAIWPLPEYRYLAEQWFSNTEKLNAKTIVKRFILMPDSIAELKTSLLSIKNNPDEHQLRFDIGKQILLHQQYIDKLRVLLHMFINIIIADAITYPNQLTRADIAKLIELTGDKALKFDIPISSLIMVKQHSLMDSIDLVKYHCPEMGYRAIHDMVALANGKYLVALGEAGILLVSKNGKQLAHFMIAAESFVISDNRLQVLALIKRDSYYRIHKVDLTTEKSVDLGLIKFQFCQRQFDGINWTIVNNNCIEVINIGSTLSVVWRVDLSPNKIEQGVRDELREIYVTRVIRNQKNKLEVFTFRLPQHRLSRRYDIKFIEDIYGTPYVGEYYGFFLDAELDIVFHLKYDKYKSRLMYKRDYQYQYIGIPLTISPEQLKHLIVLSSGLLTILLVKRDDGSGWDIHFYHYSTGTIKATIDWSGSCSLSGRCVGGQCYFYDDKGRLLHVNIKESEVTSFSI</sequence>
<feature type="transmembrane region" description="Helical" evidence="1">
    <location>
        <begin position="206"/>
        <end position="223"/>
    </location>
</feature>